<dbReference type="Proteomes" id="UP001500888">
    <property type="component" value="Unassembled WGS sequence"/>
</dbReference>
<keyword evidence="2" id="KW-1185">Reference proteome</keyword>
<sequence>MCPGAIDEGLRLRGEGRFLKLRALIANGDFPTYWRYRLDHEHHARYQDDYDLSA</sequence>
<reference evidence="2" key="1">
    <citation type="journal article" date="2019" name="Int. J. Syst. Evol. Microbiol.">
        <title>The Global Catalogue of Microorganisms (GCM) 10K type strain sequencing project: providing services to taxonomists for standard genome sequencing and annotation.</title>
        <authorList>
            <consortium name="The Broad Institute Genomics Platform"/>
            <consortium name="The Broad Institute Genome Sequencing Center for Infectious Disease"/>
            <person name="Wu L."/>
            <person name="Ma J."/>
        </authorList>
    </citation>
    <scope>NUCLEOTIDE SEQUENCE [LARGE SCALE GENOMIC DNA]</scope>
    <source>
        <strain evidence="2">JCM 16908</strain>
    </source>
</reference>
<organism evidence="1 2">
    <name type="scientific">Sphaerisporangium flaviroseum</name>
    <dbReference type="NCBI Taxonomy" id="509199"/>
    <lineage>
        <taxon>Bacteria</taxon>
        <taxon>Bacillati</taxon>
        <taxon>Actinomycetota</taxon>
        <taxon>Actinomycetes</taxon>
        <taxon>Streptosporangiales</taxon>
        <taxon>Streptosporangiaceae</taxon>
        <taxon>Sphaerisporangium</taxon>
    </lineage>
</organism>
<protein>
    <submittedName>
        <fullName evidence="1">Uncharacterized protein</fullName>
    </submittedName>
</protein>
<evidence type="ECO:0000313" key="1">
    <source>
        <dbReference type="EMBL" id="GAA3821142.1"/>
    </source>
</evidence>
<proteinExistence type="predicted"/>
<comment type="caution">
    <text evidence="1">The sequence shown here is derived from an EMBL/GenBank/DDBJ whole genome shotgun (WGS) entry which is preliminary data.</text>
</comment>
<gene>
    <name evidence="1" type="ORF">GCM10022226_46770</name>
</gene>
<accession>A0ABP7IL69</accession>
<evidence type="ECO:0000313" key="2">
    <source>
        <dbReference type="Proteomes" id="UP001500888"/>
    </source>
</evidence>
<dbReference type="EMBL" id="BAAAZR010000014">
    <property type="protein sequence ID" value="GAA3821142.1"/>
    <property type="molecule type" value="Genomic_DNA"/>
</dbReference>
<name>A0ABP7IL69_9ACTN</name>